<gene>
    <name evidence="3" type="ORF">GB2207_03679</name>
</gene>
<evidence type="ECO:0000259" key="2">
    <source>
        <dbReference type="Pfam" id="PF07969"/>
    </source>
</evidence>
<feature type="chain" id="PRO_5004198159" description="Amidohydrolase 3 domain-containing protein" evidence="1">
    <location>
        <begin position="21"/>
        <end position="581"/>
    </location>
</feature>
<dbReference type="eggNOG" id="COG1574">
    <property type="taxonomic scope" value="Bacteria"/>
</dbReference>
<dbReference type="STRING" id="314287.GB2207_03679"/>
<evidence type="ECO:0000313" key="4">
    <source>
        <dbReference type="Proteomes" id="UP000005555"/>
    </source>
</evidence>
<evidence type="ECO:0000313" key="3">
    <source>
        <dbReference type="EMBL" id="EAS46706.1"/>
    </source>
</evidence>
<dbReference type="CDD" id="cd01300">
    <property type="entry name" value="YtcJ_like"/>
    <property type="match status" value="1"/>
</dbReference>
<dbReference type="Gene3D" id="2.30.40.10">
    <property type="entry name" value="Urease, subunit C, domain 1"/>
    <property type="match status" value="1"/>
</dbReference>
<dbReference type="Proteomes" id="UP000005555">
    <property type="component" value="Unassembled WGS sequence"/>
</dbReference>
<reference evidence="3 4" key="1">
    <citation type="submission" date="2006-03" db="EMBL/GenBank/DDBJ databases">
        <authorList>
            <person name="Giovannoni S.J."/>
            <person name="Cho J.-C."/>
            <person name="Ferriera S."/>
            <person name="Johnson J."/>
            <person name="Kravitz S."/>
            <person name="Halpern A."/>
            <person name="Remington K."/>
            <person name="Beeson K."/>
            <person name="Tran B."/>
            <person name="Rogers Y.-H."/>
            <person name="Friedman R."/>
            <person name="Venter J.C."/>
        </authorList>
    </citation>
    <scope>NUCLEOTIDE SEQUENCE [LARGE SCALE GENOMIC DNA]</scope>
    <source>
        <strain evidence="3 4">HTCC2207</strain>
    </source>
</reference>
<dbReference type="OrthoDB" id="5734927at2"/>
<proteinExistence type="predicted"/>
<keyword evidence="1" id="KW-0732">Signal</keyword>
<dbReference type="InterPro" id="IPR033932">
    <property type="entry name" value="YtcJ-like"/>
</dbReference>
<dbReference type="Pfam" id="PF07969">
    <property type="entry name" value="Amidohydro_3"/>
    <property type="match status" value="1"/>
</dbReference>
<sequence>MKRITTACLWLLSLTLTSTAVSSTQSLDSNSVNGELVIYTAQKIITMEAALPEASAVAVADGRIVAVGSLKSLSSWSDQKEVRIDRRFENKVIMPGFIDPHVHPSLPAVLTQFPFIAPDDWSLPTGEFPGAKTPKAYLKRLTQLVSEHSNQDIPFIAWGYHPLWHGYLFRQQLTALFPDQPVMLWHRSFHEIVANDAALSILDIKQADLAGNPLTDWSKGHFFENGLYALIPKMAFLFDPIRFGKGMENFIQMVHQGGVTTALDMGTGVFGNPDAEISLIRHTVETAQAPARLILTPIITDFIGRGVSIEEALLQVDKWRAQNSHRVMFDRRFKLMIDGAIYSGLAQFKFPGYIDGHKGVWMVPPIVSQQWAQAFWDAGYQIHAHTNGDASAEVLINLLKTLQQNTPKTDHRLTLEHFAYTTEDQNRQLAELGAVVSANPYYHYMLSDMYSDQWLGADRGSQMVRLGSLERLGMPFAFHSDSPMAPLEPLTLVSAAVNRVTINGNLTGANERVSLDAGLRAITIDAAWVMGWEDQIGSIRAGKKADFTILEADPYEVGPSGLKDIKIWGTVFEGLPAPLEP</sequence>
<dbReference type="Gene3D" id="3.20.20.140">
    <property type="entry name" value="Metal-dependent hydrolases"/>
    <property type="match status" value="1"/>
</dbReference>
<dbReference type="AlphaFoldDB" id="Q1YRA2"/>
<dbReference type="InterPro" id="IPR011059">
    <property type="entry name" value="Metal-dep_hydrolase_composite"/>
</dbReference>
<dbReference type="Gene3D" id="3.10.310.70">
    <property type="match status" value="1"/>
</dbReference>
<dbReference type="InterPro" id="IPR013108">
    <property type="entry name" value="Amidohydro_3"/>
</dbReference>
<protein>
    <recommendedName>
        <fullName evidence="2">Amidohydrolase 3 domain-containing protein</fullName>
    </recommendedName>
</protein>
<comment type="caution">
    <text evidence="3">The sequence shown here is derived from an EMBL/GenBank/DDBJ whole genome shotgun (WGS) entry which is preliminary data.</text>
</comment>
<feature type="signal peptide" evidence="1">
    <location>
        <begin position="1"/>
        <end position="20"/>
    </location>
</feature>
<dbReference type="SUPFAM" id="SSF51556">
    <property type="entry name" value="Metallo-dependent hydrolases"/>
    <property type="match status" value="1"/>
</dbReference>
<keyword evidence="4" id="KW-1185">Reference proteome</keyword>
<dbReference type="GO" id="GO:0016810">
    <property type="term" value="F:hydrolase activity, acting on carbon-nitrogen (but not peptide) bonds"/>
    <property type="evidence" value="ECO:0007669"/>
    <property type="project" value="InterPro"/>
</dbReference>
<accession>Q1YRA2</accession>
<dbReference type="PANTHER" id="PTHR22642:SF2">
    <property type="entry name" value="PROTEIN LONG AFTER FAR-RED 3"/>
    <property type="match status" value="1"/>
</dbReference>
<dbReference type="InterPro" id="IPR032466">
    <property type="entry name" value="Metal_Hydrolase"/>
</dbReference>
<evidence type="ECO:0000256" key="1">
    <source>
        <dbReference type="SAM" id="SignalP"/>
    </source>
</evidence>
<dbReference type="EMBL" id="AAPI01000005">
    <property type="protein sequence ID" value="EAS46706.1"/>
    <property type="molecule type" value="Genomic_DNA"/>
</dbReference>
<organism evidence="3 4">
    <name type="scientific">gamma proteobacterium HTCC2207</name>
    <dbReference type="NCBI Taxonomy" id="314287"/>
    <lineage>
        <taxon>Bacteria</taxon>
        <taxon>Pseudomonadati</taxon>
        <taxon>Pseudomonadota</taxon>
        <taxon>Gammaproteobacteria</taxon>
        <taxon>Cellvibrionales</taxon>
        <taxon>Porticoccaceae</taxon>
        <taxon>SAR92 clade</taxon>
    </lineage>
</organism>
<name>Q1YRA2_9GAMM</name>
<dbReference type="PANTHER" id="PTHR22642">
    <property type="entry name" value="IMIDAZOLONEPROPIONASE"/>
    <property type="match status" value="1"/>
</dbReference>
<dbReference type="SUPFAM" id="SSF51338">
    <property type="entry name" value="Composite domain of metallo-dependent hydrolases"/>
    <property type="match status" value="1"/>
</dbReference>
<dbReference type="HOGENOM" id="CLU_009942_2_2_6"/>
<feature type="domain" description="Amidohydrolase 3" evidence="2">
    <location>
        <begin position="164"/>
        <end position="574"/>
    </location>
</feature>